<dbReference type="SUPFAM" id="SSF56801">
    <property type="entry name" value="Acetyl-CoA synthetase-like"/>
    <property type="match status" value="1"/>
</dbReference>
<comment type="similarity">
    <text evidence="1">Belongs to the ATP-dependent AMP-binding enzyme family.</text>
</comment>
<dbReference type="InterPro" id="IPR000873">
    <property type="entry name" value="AMP-dep_synth/lig_dom"/>
</dbReference>
<keyword evidence="8" id="KW-1185">Reference proteome</keyword>
<proteinExistence type="inferred from homology"/>
<keyword evidence="2" id="KW-0436">Ligase</keyword>
<protein>
    <submittedName>
        <fullName evidence="7">AMP-binding protein</fullName>
    </submittedName>
</protein>
<evidence type="ECO:0000256" key="2">
    <source>
        <dbReference type="ARBA" id="ARBA00022598"/>
    </source>
</evidence>
<dbReference type="Gene3D" id="3.40.50.12780">
    <property type="entry name" value="N-terminal domain of ligase-like"/>
    <property type="match status" value="1"/>
</dbReference>
<dbReference type="PANTHER" id="PTHR43605">
    <property type="entry name" value="ACYL-COENZYME A SYNTHETASE"/>
    <property type="match status" value="1"/>
</dbReference>
<reference evidence="8" key="1">
    <citation type="journal article" date="2019" name="Int. J. Syst. Evol. Microbiol.">
        <title>The Global Catalogue of Microorganisms (GCM) 10K type strain sequencing project: providing services to taxonomists for standard genome sequencing and annotation.</title>
        <authorList>
            <consortium name="The Broad Institute Genomics Platform"/>
            <consortium name="The Broad Institute Genome Sequencing Center for Infectious Disease"/>
            <person name="Wu L."/>
            <person name="Ma J."/>
        </authorList>
    </citation>
    <scope>NUCLEOTIDE SEQUENCE [LARGE SCALE GENOMIC DNA]</scope>
    <source>
        <strain evidence="8">JCM 4816</strain>
    </source>
</reference>
<evidence type="ECO:0000259" key="5">
    <source>
        <dbReference type="Pfam" id="PF00501"/>
    </source>
</evidence>
<dbReference type="InterPro" id="IPR025110">
    <property type="entry name" value="AMP-bd_C"/>
</dbReference>
<dbReference type="Pfam" id="PF00501">
    <property type="entry name" value="AMP-binding"/>
    <property type="match status" value="1"/>
</dbReference>
<gene>
    <name evidence="7" type="ORF">ACFP3V_12625</name>
</gene>
<organism evidence="7 8">
    <name type="scientific">Streptacidiphilus monticola</name>
    <dbReference type="NCBI Taxonomy" id="2161674"/>
    <lineage>
        <taxon>Bacteria</taxon>
        <taxon>Bacillati</taxon>
        <taxon>Actinomycetota</taxon>
        <taxon>Actinomycetes</taxon>
        <taxon>Kitasatosporales</taxon>
        <taxon>Streptomycetaceae</taxon>
        <taxon>Streptacidiphilus</taxon>
    </lineage>
</organism>
<evidence type="ECO:0000313" key="8">
    <source>
        <dbReference type="Proteomes" id="UP001596174"/>
    </source>
</evidence>
<sequence>MNGRNPAATEEFRAARDLLLDLREDHAAAVDRFRWPRPERFNWALDWFDAVAAGPRAGQTAVRLVGPDRAEALSYAELARRSDQVANWLRRKGVRRGDRLLLMLDNELAVWEALLASIKLGVVVVPTYTSVSGRDLADRLERGRVAHVLTSHRLTGRFADAPAGLTRICTGPPVPGWLSYAESHDEPDAFTPDRETGADEPLFVYFTSGTTSAPKMVEHTHLSYPVGHLSGMYWNGLRPGDVHANVSAPGWAKHAWSSFFGPFHAEATVLSLEVEPGRPEQLLALVRAEGATSLCAPPTAWRTLVQHPLGPRPPRLRELTSVGEPLNPEVIEQVRRAWGLTIRDGYGQTEATAMVGNTVGSEVRPGSMGRPLPGYRMVVVDPRTGRPATEGELCVDLTDRPVGLMTGYLNDPEKTAAVFSGGLYRTGDIARIDADGYLTYVGRRDDVFKCFDHRISPFELESVLLQHPQVAEAAVVPVPHPVGMFVPKAYVALAAGGTPDRDTARSVLEFAAARLAPHQRIAALEFAELPKTTSGKIRRAELRANGAADPAGPAPAAEWRTEDLLGALAAQSAPGL</sequence>
<evidence type="ECO:0000256" key="4">
    <source>
        <dbReference type="ARBA" id="ARBA00022840"/>
    </source>
</evidence>
<comment type="caution">
    <text evidence="7">The sequence shown here is derived from an EMBL/GenBank/DDBJ whole genome shotgun (WGS) entry which is preliminary data.</text>
</comment>
<dbReference type="Proteomes" id="UP001596174">
    <property type="component" value="Unassembled WGS sequence"/>
</dbReference>
<dbReference type="Pfam" id="PF13193">
    <property type="entry name" value="AMP-binding_C"/>
    <property type="match status" value="1"/>
</dbReference>
<name>A0ABW1FZX6_9ACTN</name>
<dbReference type="InterPro" id="IPR045851">
    <property type="entry name" value="AMP-bd_C_sf"/>
</dbReference>
<dbReference type="InterPro" id="IPR020845">
    <property type="entry name" value="AMP-binding_CS"/>
</dbReference>
<keyword evidence="4" id="KW-0067">ATP-binding</keyword>
<dbReference type="PANTHER" id="PTHR43605:SF10">
    <property type="entry name" value="ACYL-COA SYNTHETASE MEDIUM CHAIN FAMILY MEMBER 3"/>
    <property type="match status" value="1"/>
</dbReference>
<dbReference type="InterPro" id="IPR051087">
    <property type="entry name" value="Mitochondrial_ACSM"/>
</dbReference>
<evidence type="ECO:0000256" key="3">
    <source>
        <dbReference type="ARBA" id="ARBA00022741"/>
    </source>
</evidence>
<keyword evidence="3" id="KW-0547">Nucleotide-binding</keyword>
<feature type="domain" description="AMP-dependent synthetase/ligase" evidence="5">
    <location>
        <begin position="58"/>
        <end position="409"/>
    </location>
</feature>
<accession>A0ABW1FZX6</accession>
<dbReference type="PROSITE" id="PS00455">
    <property type="entry name" value="AMP_BINDING"/>
    <property type="match status" value="1"/>
</dbReference>
<evidence type="ECO:0000256" key="1">
    <source>
        <dbReference type="ARBA" id="ARBA00006432"/>
    </source>
</evidence>
<feature type="domain" description="AMP-binding enzyme C-terminal" evidence="6">
    <location>
        <begin position="459"/>
        <end position="536"/>
    </location>
</feature>
<dbReference type="EMBL" id="JBHSQJ010000048">
    <property type="protein sequence ID" value="MFC5908055.1"/>
    <property type="molecule type" value="Genomic_DNA"/>
</dbReference>
<dbReference type="Gene3D" id="3.30.300.30">
    <property type="match status" value="1"/>
</dbReference>
<dbReference type="InterPro" id="IPR042099">
    <property type="entry name" value="ANL_N_sf"/>
</dbReference>
<dbReference type="RefSeq" id="WP_380583061.1">
    <property type="nucleotide sequence ID" value="NZ_JBHSQJ010000048.1"/>
</dbReference>
<evidence type="ECO:0000313" key="7">
    <source>
        <dbReference type="EMBL" id="MFC5908055.1"/>
    </source>
</evidence>
<evidence type="ECO:0000259" key="6">
    <source>
        <dbReference type="Pfam" id="PF13193"/>
    </source>
</evidence>